<dbReference type="EMBL" id="QXTG01000002">
    <property type="protein sequence ID" value="RIX28490.1"/>
    <property type="molecule type" value="Genomic_DNA"/>
</dbReference>
<evidence type="ECO:0000313" key="2">
    <source>
        <dbReference type="Proteomes" id="UP000265742"/>
    </source>
</evidence>
<name>A0A3A1TXI9_9MICO</name>
<dbReference type="AlphaFoldDB" id="A0A3A1TXI9"/>
<dbReference type="Proteomes" id="UP000265742">
    <property type="component" value="Unassembled WGS sequence"/>
</dbReference>
<sequence>MTIGPFRDSFSRWTDRRSAEEGSAVGRFRLRPLRVEAHRFDGTAASASAMADWADALEPPLVVRRRIEYRGWGDRAGHLELEVRGIERQLMAGDWLVVGAAVGPRGAVVLDDEEFRRRFAPAGPAPVRIA</sequence>
<gene>
    <name evidence="1" type="ORF">D1781_13780</name>
</gene>
<reference evidence="2" key="1">
    <citation type="submission" date="2018-09" db="EMBL/GenBank/DDBJ databases">
        <authorList>
            <person name="Kim I."/>
        </authorList>
    </citation>
    <scope>NUCLEOTIDE SEQUENCE [LARGE SCALE GENOMIC DNA]</scope>
    <source>
        <strain evidence="2">DD4a</strain>
    </source>
</reference>
<proteinExistence type="predicted"/>
<comment type="caution">
    <text evidence="1">The sequence shown here is derived from an EMBL/GenBank/DDBJ whole genome shotgun (WGS) entry which is preliminary data.</text>
</comment>
<keyword evidence="2" id="KW-1185">Reference proteome</keyword>
<protein>
    <submittedName>
        <fullName evidence="1">Uncharacterized protein</fullName>
    </submittedName>
</protein>
<evidence type="ECO:0000313" key="1">
    <source>
        <dbReference type="EMBL" id="RIX28490.1"/>
    </source>
</evidence>
<organism evidence="1 2">
    <name type="scientific">Amnibacterium setariae</name>
    <dbReference type="NCBI Taxonomy" id="2306585"/>
    <lineage>
        <taxon>Bacteria</taxon>
        <taxon>Bacillati</taxon>
        <taxon>Actinomycetota</taxon>
        <taxon>Actinomycetes</taxon>
        <taxon>Micrococcales</taxon>
        <taxon>Microbacteriaceae</taxon>
        <taxon>Amnibacterium</taxon>
    </lineage>
</organism>
<accession>A0A3A1TXI9</accession>